<dbReference type="CDD" id="cd02414">
    <property type="entry name" value="KH-II_Jag"/>
    <property type="match status" value="1"/>
</dbReference>
<dbReference type="RefSeq" id="WP_083051041.1">
    <property type="nucleotide sequence ID" value="NZ_CAXXQO010000003.1"/>
</dbReference>
<dbReference type="PROSITE" id="PS51061">
    <property type="entry name" value="R3H"/>
    <property type="match status" value="1"/>
</dbReference>
<keyword evidence="9" id="KW-1185">Reference proteome</keyword>
<comment type="similarity">
    <text evidence="6">Belongs to the KhpB RNA-binding protein family.</text>
</comment>
<dbReference type="STRING" id="1963862.B4O97_11750"/>
<dbReference type="Pfam" id="PF01424">
    <property type="entry name" value="R3H"/>
    <property type="match status" value="1"/>
</dbReference>
<dbReference type="AlphaFoldDB" id="A0A1Y1RWM5"/>
<keyword evidence="5 6" id="KW-0961">Cell wall biogenesis/degradation</keyword>
<dbReference type="Pfam" id="PF13083">
    <property type="entry name" value="KH_KhpA-B"/>
    <property type="match status" value="1"/>
</dbReference>
<dbReference type="SMART" id="SM00393">
    <property type="entry name" value="R3H"/>
    <property type="match status" value="1"/>
</dbReference>
<dbReference type="Proteomes" id="UP000192343">
    <property type="component" value="Unassembled WGS sequence"/>
</dbReference>
<evidence type="ECO:0000313" key="8">
    <source>
        <dbReference type="EMBL" id="ORC34616.1"/>
    </source>
</evidence>
<comment type="subunit">
    <text evidence="6">Forms a complex with KhpA.</text>
</comment>
<dbReference type="InterPro" id="IPR036867">
    <property type="entry name" value="R3H_dom_sf"/>
</dbReference>
<evidence type="ECO:0000256" key="2">
    <source>
        <dbReference type="ARBA" id="ARBA00022884"/>
    </source>
</evidence>
<dbReference type="GO" id="GO:0009252">
    <property type="term" value="P:peptidoglycan biosynthetic process"/>
    <property type="evidence" value="ECO:0007669"/>
    <property type="project" value="UniProtKB-UniRule"/>
</dbReference>
<dbReference type="EMBL" id="MWQY01000012">
    <property type="protein sequence ID" value="ORC34616.1"/>
    <property type="molecule type" value="Genomic_DNA"/>
</dbReference>
<evidence type="ECO:0000256" key="3">
    <source>
        <dbReference type="ARBA" id="ARBA00022960"/>
    </source>
</evidence>
<accession>A0A1Y1RWM5</accession>
<evidence type="ECO:0000256" key="5">
    <source>
        <dbReference type="ARBA" id="ARBA00023316"/>
    </source>
</evidence>
<comment type="caution">
    <text evidence="6">Lacks conserved residue(s) required for the propagation of feature annotation.</text>
</comment>
<gene>
    <name evidence="6" type="primary">khpB</name>
    <name evidence="6" type="synonym">eloR</name>
    <name evidence="8" type="ORF">B4O97_11750</name>
</gene>
<dbReference type="OrthoDB" id="9794483at2"/>
<reference evidence="8 9" key="1">
    <citation type="submission" date="2017-03" db="EMBL/GenBank/DDBJ databases">
        <title>Draft Genome sequence of Marispirochaeta sp. strain JC444.</title>
        <authorList>
            <person name="Shivani Y."/>
            <person name="Subhash Y."/>
            <person name="Sasikala C."/>
            <person name="Ramana C."/>
        </authorList>
    </citation>
    <scope>NUCLEOTIDE SEQUENCE [LARGE SCALE GENOMIC DNA]</scope>
    <source>
        <strain evidence="8 9">JC444</strain>
    </source>
</reference>
<comment type="function">
    <text evidence="6">A probable RNA chaperone. Forms a complex with KhpA which binds to cellular RNA and controls its expression. Plays a role in peptidoglycan (PG) homeostasis and cell length regulation.</text>
</comment>
<comment type="subcellular location">
    <subcellularLocation>
        <location evidence="6">Cytoplasm</location>
    </subcellularLocation>
</comment>
<dbReference type="PANTHER" id="PTHR35800">
    <property type="entry name" value="PROTEIN JAG"/>
    <property type="match status" value="1"/>
</dbReference>
<keyword evidence="2 6" id="KW-0694">RNA-binding</keyword>
<dbReference type="CDD" id="cd02644">
    <property type="entry name" value="R3H_jag"/>
    <property type="match status" value="1"/>
</dbReference>
<dbReference type="GO" id="GO:0008360">
    <property type="term" value="P:regulation of cell shape"/>
    <property type="evidence" value="ECO:0007669"/>
    <property type="project" value="UniProtKB-KW"/>
</dbReference>
<dbReference type="Gene3D" id="3.30.300.20">
    <property type="match status" value="1"/>
</dbReference>
<dbReference type="InterPro" id="IPR038008">
    <property type="entry name" value="Jag_KH"/>
</dbReference>
<dbReference type="InterPro" id="IPR038247">
    <property type="entry name" value="Jag_N_dom_sf"/>
</dbReference>
<name>A0A1Y1RWM5_9SPIO</name>
<dbReference type="Gene3D" id="3.30.30.80">
    <property type="entry name" value="probable RNA-binding protein from clostridium symbiosum atcc 14940"/>
    <property type="match status" value="1"/>
</dbReference>
<evidence type="ECO:0000256" key="1">
    <source>
        <dbReference type="ARBA" id="ARBA00022490"/>
    </source>
</evidence>
<dbReference type="SUPFAM" id="SSF82708">
    <property type="entry name" value="R3H domain"/>
    <property type="match status" value="1"/>
</dbReference>
<dbReference type="SMART" id="SM01245">
    <property type="entry name" value="Jag_N"/>
    <property type="match status" value="1"/>
</dbReference>
<dbReference type="Gene3D" id="3.30.1370.50">
    <property type="entry name" value="R3H-like domain"/>
    <property type="match status" value="1"/>
</dbReference>
<dbReference type="InterPro" id="IPR032782">
    <property type="entry name" value="KhpB_N"/>
</dbReference>
<evidence type="ECO:0000313" key="9">
    <source>
        <dbReference type="Proteomes" id="UP000192343"/>
    </source>
</evidence>
<proteinExistence type="inferred from homology"/>
<evidence type="ECO:0000256" key="4">
    <source>
        <dbReference type="ARBA" id="ARBA00023186"/>
    </source>
</evidence>
<keyword evidence="3 6" id="KW-0133">Cell shape</keyword>
<dbReference type="GO" id="GO:0003723">
    <property type="term" value="F:RNA binding"/>
    <property type="evidence" value="ECO:0007669"/>
    <property type="project" value="UniProtKB-UniRule"/>
</dbReference>
<dbReference type="Pfam" id="PF14804">
    <property type="entry name" value="Jag_N"/>
    <property type="match status" value="1"/>
</dbReference>
<dbReference type="GO" id="GO:0005737">
    <property type="term" value="C:cytoplasm"/>
    <property type="evidence" value="ECO:0007669"/>
    <property type="project" value="UniProtKB-SubCell"/>
</dbReference>
<evidence type="ECO:0000259" key="7">
    <source>
        <dbReference type="PROSITE" id="PS51061"/>
    </source>
</evidence>
<evidence type="ECO:0000256" key="6">
    <source>
        <dbReference type="HAMAP-Rule" id="MF_00867"/>
    </source>
</evidence>
<comment type="domain">
    <text evidence="6">Has an N-terminal Jag-N domain and 2 RNA-binding domains (KH and R3H).</text>
</comment>
<comment type="caution">
    <text evidence="8">The sequence shown here is derived from an EMBL/GenBank/DDBJ whole genome shotgun (WGS) entry which is preliminary data.</text>
</comment>
<feature type="domain" description="R3H" evidence="7">
    <location>
        <begin position="150"/>
        <end position="216"/>
    </location>
</feature>
<dbReference type="HAMAP" id="MF_00867">
    <property type="entry name" value="KhpB"/>
    <property type="match status" value="1"/>
</dbReference>
<protein>
    <recommendedName>
        <fullName evidence="6">RNA-binding protein KhpB</fullName>
    </recommendedName>
    <alternativeName>
        <fullName evidence="6">RNA-binding protein EloR</fullName>
    </alternativeName>
</protein>
<dbReference type="PANTHER" id="PTHR35800:SF1">
    <property type="entry name" value="RNA-BINDING PROTEIN KHPB"/>
    <property type="match status" value="1"/>
</dbReference>
<dbReference type="InterPro" id="IPR001374">
    <property type="entry name" value="R3H_dom"/>
</dbReference>
<dbReference type="InterPro" id="IPR015946">
    <property type="entry name" value="KH_dom-like_a/b"/>
</dbReference>
<dbReference type="PROSITE" id="PS50084">
    <property type="entry name" value="KH_TYPE_1"/>
    <property type="match status" value="1"/>
</dbReference>
<keyword evidence="1 6" id="KW-0963">Cytoplasm</keyword>
<dbReference type="InterPro" id="IPR039247">
    <property type="entry name" value="KhpB"/>
</dbReference>
<keyword evidence="4 6" id="KW-0143">Chaperone</keyword>
<dbReference type="GO" id="GO:0071555">
    <property type="term" value="P:cell wall organization"/>
    <property type="evidence" value="ECO:0007669"/>
    <property type="project" value="UniProtKB-KW"/>
</dbReference>
<organism evidence="8 9">
    <name type="scientific">Marispirochaeta aestuarii</name>
    <dbReference type="NCBI Taxonomy" id="1963862"/>
    <lineage>
        <taxon>Bacteria</taxon>
        <taxon>Pseudomonadati</taxon>
        <taxon>Spirochaetota</taxon>
        <taxon>Spirochaetia</taxon>
        <taxon>Spirochaetales</taxon>
        <taxon>Spirochaetaceae</taxon>
        <taxon>Marispirochaeta</taxon>
    </lineage>
</organism>
<sequence>MIKEFEGKSEQEAIDKAIADLNLDREEFDVEIVESSRRSLFRKGPVKIRVHITEEDEEDDETVQLPAEGQEEELISFLETLMSKMGFPGTVTVAGREARKTIVRIDSDHSGILIGRKGKNLDALQVLVNVFAGKLGFPNRVVVDTENYRSRREENLVRMARKTADQVRRSRDSRLLEPMNPFERRIIHTTLNGLEDIETKSEGEGLFKQVRIIYRG</sequence>
<dbReference type="NCBIfam" id="NF041568">
    <property type="entry name" value="Jag_EloR"/>
    <property type="match status" value="1"/>
</dbReference>
<dbReference type="InterPro" id="IPR034079">
    <property type="entry name" value="R3H_KhpB"/>
</dbReference>